<organism evidence="7 8">
    <name type="scientific">Uabimicrobium amorphum</name>
    <dbReference type="NCBI Taxonomy" id="2596890"/>
    <lineage>
        <taxon>Bacteria</taxon>
        <taxon>Pseudomonadati</taxon>
        <taxon>Planctomycetota</taxon>
        <taxon>Candidatus Uabimicrobiia</taxon>
        <taxon>Candidatus Uabimicrobiales</taxon>
        <taxon>Candidatus Uabimicrobiaceae</taxon>
        <taxon>Candidatus Uabimicrobium</taxon>
    </lineage>
</organism>
<dbReference type="EMBL" id="AP019860">
    <property type="protein sequence ID" value="BBM85811.1"/>
    <property type="molecule type" value="Genomic_DNA"/>
</dbReference>
<evidence type="ECO:0000313" key="7">
    <source>
        <dbReference type="EMBL" id="BBM85811.1"/>
    </source>
</evidence>
<dbReference type="Gene3D" id="3.40.50.1220">
    <property type="entry name" value="TPP-binding domain"/>
    <property type="match status" value="1"/>
</dbReference>
<feature type="domain" description="Thiamine pyrophosphate enzyme N-terminal TPP-binding" evidence="6">
    <location>
        <begin position="5"/>
        <end position="122"/>
    </location>
</feature>
<proteinExistence type="inferred from homology"/>
<dbReference type="GO" id="GO:0009099">
    <property type="term" value="P:L-valine biosynthetic process"/>
    <property type="evidence" value="ECO:0007669"/>
    <property type="project" value="TreeGrafter"/>
</dbReference>
<keyword evidence="8" id="KW-1185">Reference proteome</keyword>
<dbReference type="GO" id="GO:0030976">
    <property type="term" value="F:thiamine pyrophosphate binding"/>
    <property type="evidence" value="ECO:0007669"/>
    <property type="project" value="InterPro"/>
</dbReference>
<dbReference type="Proteomes" id="UP000326354">
    <property type="component" value="Chromosome"/>
</dbReference>
<evidence type="ECO:0000259" key="6">
    <source>
        <dbReference type="Pfam" id="PF02776"/>
    </source>
</evidence>
<dbReference type="GO" id="GO:0000287">
    <property type="term" value="F:magnesium ion binding"/>
    <property type="evidence" value="ECO:0007669"/>
    <property type="project" value="InterPro"/>
</dbReference>
<dbReference type="InterPro" id="IPR012000">
    <property type="entry name" value="Thiamin_PyroP_enz_cen_dom"/>
</dbReference>
<dbReference type="RefSeq" id="WP_151969901.1">
    <property type="nucleotide sequence ID" value="NZ_AP019860.1"/>
</dbReference>
<dbReference type="Pfam" id="PF02775">
    <property type="entry name" value="TPP_enzyme_C"/>
    <property type="match status" value="1"/>
</dbReference>
<dbReference type="GO" id="GO:0050660">
    <property type="term" value="F:flavin adenine dinucleotide binding"/>
    <property type="evidence" value="ECO:0007669"/>
    <property type="project" value="TreeGrafter"/>
</dbReference>
<dbReference type="CDD" id="cd07035">
    <property type="entry name" value="TPP_PYR_POX_like"/>
    <property type="match status" value="1"/>
</dbReference>
<keyword evidence="2 3" id="KW-0786">Thiamine pyrophosphate</keyword>
<dbReference type="KEGG" id="uam:UABAM_04189"/>
<dbReference type="InterPro" id="IPR045229">
    <property type="entry name" value="TPP_enz"/>
</dbReference>
<evidence type="ECO:0008006" key="9">
    <source>
        <dbReference type="Google" id="ProtNLM"/>
    </source>
</evidence>
<dbReference type="InterPro" id="IPR029035">
    <property type="entry name" value="DHS-like_NAD/FAD-binding_dom"/>
</dbReference>
<dbReference type="Pfam" id="PF02776">
    <property type="entry name" value="TPP_enzyme_N"/>
    <property type="match status" value="1"/>
</dbReference>
<dbReference type="AlphaFoldDB" id="A0A5S9IQX0"/>
<evidence type="ECO:0000259" key="4">
    <source>
        <dbReference type="Pfam" id="PF00205"/>
    </source>
</evidence>
<evidence type="ECO:0000256" key="1">
    <source>
        <dbReference type="ARBA" id="ARBA00007812"/>
    </source>
</evidence>
<comment type="similarity">
    <text evidence="1 3">Belongs to the TPP enzyme family.</text>
</comment>
<feature type="domain" description="Thiamine pyrophosphate enzyme central" evidence="4">
    <location>
        <begin position="194"/>
        <end position="319"/>
    </location>
</feature>
<dbReference type="GO" id="GO:0009097">
    <property type="term" value="P:isoleucine biosynthetic process"/>
    <property type="evidence" value="ECO:0007669"/>
    <property type="project" value="TreeGrafter"/>
</dbReference>
<dbReference type="GO" id="GO:0003984">
    <property type="term" value="F:acetolactate synthase activity"/>
    <property type="evidence" value="ECO:0007669"/>
    <property type="project" value="TreeGrafter"/>
</dbReference>
<protein>
    <recommendedName>
        <fullName evidence="9">Acetolactate synthase</fullName>
    </recommendedName>
</protein>
<dbReference type="NCBIfam" id="NF006122">
    <property type="entry name" value="PRK08266.1"/>
    <property type="match status" value="1"/>
</dbReference>
<dbReference type="InterPro" id="IPR011766">
    <property type="entry name" value="TPP_enzyme_TPP-bd"/>
</dbReference>
<dbReference type="Gene3D" id="3.40.50.970">
    <property type="match status" value="2"/>
</dbReference>
<dbReference type="Pfam" id="PF00205">
    <property type="entry name" value="TPP_enzyme_M"/>
    <property type="match status" value="1"/>
</dbReference>
<dbReference type="PANTHER" id="PTHR18968">
    <property type="entry name" value="THIAMINE PYROPHOSPHATE ENZYMES"/>
    <property type="match status" value="1"/>
</dbReference>
<evidence type="ECO:0000256" key="2">
    <source>
        <dbReference type="ARBA" id="ARBA00023052"/>
    </source>
</evidence>
<dbReference type="GO" id="GO:0005948">
    <property type="term" value="C:acetolactate synthase complex"/>
    <property type="evidence" value="ECO:0007669"/>
    <property type="project" value="TreeGrafter"/>
</dbReference>
<dbReference type="PROSITE" id="PS00187">
    <property type="entry name" value="TPP_ENZYMES"/>
    <property type="match status" value="1"/>
</dbReference>
<sequence>MQKITGGQVVVRSLREHNIDTLFGLPGIQNDWLYNALYDEPNIRVIHTRHEQGAAYMALGYALASDKVGVFNVVPGPGFLNSTAALATAYALNAKVLCLCGQIPLKTIGKNTGVLHEIPDQLGVMRSLTKWAQRVEEISQIPMVVSQAFSQLDSYRPRPVGVEIPMDILAAKTQQMFDYSPAPSLHPAMDLQSIRESAAYLKNAKNPLIFVGSGAQGCAKEVRELAEKLQAPVVGYRTGRGILDSRHYLSFTLPASHELWKNADVVLAIGTNMRIPLQKWGVDDKLKILRIDVDETSHDVIHSPDVAITANAKEALLELLQNIPGDNESREQQMCHLQNNWQQQISYLEPQLSYLKIIREALGEEGIFVDELTQVGFTSRIVMPVYKPRTFISTGYQGTLGYGFPTALGVKVAKPQVPVVSVSGDGGFMFAVQELATAVQHRIGVVVLLFNNNQYGNVQQMQKNIYGNKIIASDLHNPDFVAMAKSFGAHAFRVENIEELLGRMREGFSHDLPTVIEIPVGDMPNVDRFRKLPRVRFC</sequence>
<dbReference type="InterPro" id="IPR000399">
    <property type="entry name" value="TPP-bd_CS"/>
</dbReference>
<evidence type="ECO:0000313" key="8">
    <source>
        <dbReference type="Proteomes" id="UP000326354"/>
    </source>
</evidence>
<gene>
    <name evidence="7" type="ORF">UABAM_04189</name>
</gene>
<dbReference type="InterPro" id="IPR012001">
    <property type="entry name" value="Thiamin_PyroP_enz_TPP-bd_dom"/>
</dbReference>
<accession>A0A5S9IQX0</accession>
<reference evidence="7 8" key="1">
    <citation type="submission" date="2019-08" db="EMBL/GenBank/DDBJ databases">
        <title>Complete genome sequence of Candidatus Uab amorphum.</title>
        <authorList>
            <person name="Shiratori T."/>
            <person name="Suzuki S."/>
            <person name="Kakizawa Y."/>
            <person name="Ishida K."/>
        </authorList>
    </citation>
    <scope>NUCLEOTIDE SEQUENCE [LARGE SCALE GENOMIC DNA]</scope>
    <source>
        <strain evidence="7 8">SRT547</strain>
    </source>
</reference>
<dbReference type="InterPro" id="IPR029061">
    <property type="entry name" value="THDP-binding"/>
</dbReference>
<name>A0A5S9IQX0_UABAM</name>
<dbReference type="CDD" id="cd00568">
    <property type="entry name" value="TPP_enzymes"/>
    <property type="match status" value="1"/>
</dbReference>
<evidence type="ECO:0000259" key="5">
    <source>
        <dbReference type="Pfam" id="PF02775"/>
    </source>
</evidence>
<evidence type="ECO:0000256" key="3">
    <source>
        <dbReference type="RuleBase" id="RU362132"/>
    </source>
</evidence>
<feature type="domain" description="Thiamine pyrophosphate enzyme TPP-binding" evidence="5">
    <location>
        <begin position="382"/>
        <end position="518"/>
    </location>
</feature>
<dbReference type="SUPFAM" id="SSF52467">
    <property type="entry name" value="DHS-like NAD/FAD-binding domain"/>
    <property type="match status" value="1"/>
</dbReference>
<dbReference type="SUPFAM" id="SSF52518">
    <property type="entry name" value="Thiamin diphosphate-binding fold (THDP-binding)"/>
    <property type="match status" value="2"/>
</dbReference>
<dbReference type="PANTHER" id="PTHR18968:SF167">
    <property type="entry name" value="ACETOLACTATE SYNTHASE LARGE SUBUNIT ILVB2-RELATED"/>
    <property type="match status" value="1"/>
</dbReference>
<dbReference type="OrthoDB" id="4494979at2"/>